<dbReference type="EMBL" id="JABFAB010000008">
    <property type="protein sequence ID" value="MBA0657417.1"/>
    <property type="molecule type" value="Genomic_DNA"/>
</dbReference>
<evidence type="ECO:0000313" key="1">
    <source>
        <dbReference type="EMBL" id="MBA0657417.1"/>
    </source>
</evidence>
<evidence type="ECO:0000313" key="2">
    <source>
        <dbReference type="Proteomes" id="UP000593573"/>
    </source>
</evidence>
<gene>
    <name evidence="1" type="ORF">Goklo_009702</name>
</gene>
<accession>A0A7J8V3M4</accession>
<reference evidence="1 2" key="1">
    <citation type="journal article" date="2019" name="Genome Biol. Evol.">
        <title>Insights into the evolution of the New World diploid cottons (Gossypium, subgenus Houzingenia) based on genome sequencing.</title>
        <authorList>
            <person name="Grover C.E."/>
            <person name="Arick M.A. 2nd"/>
            <person name="Thrash A."/>
            <person name="Conover J.L."/>
            <person name="Sanders W.S."/>
            <person name="Peterson D.G."/>
            <person name="Frelichowski J.E."/>
            <person name="Scheffler J.A."/>
            <person name="Scheffler B.E."/>
            <person name="Wendel J.F."/>
        </authorList>
    </citation>
    <scope>NUCLEOTIDE SEQUENCE [LARGE SCALE GENOMIC DNA]</scope>
    <source>
        <strain evidence="1">57</strain>
        <tissue evidence="1">Leaf</tissue>
    </source>
</reference>
<dbReference type="AlphaFoldDB" id="A0A7J8V3M4"/>
<keyword evidence="2" id="KW-1185">Reference proteome</keyword>
<organism evidence="1 2">
    <name type="scientific">Gossypium klotzschianum</name>
    <dbReference type="NCBI Taxonomy" id="34286"/>
    <lineage>
        <taxon>Eukaryota</taxon>
        <taxon>Viridiplantae</taxon>
        <taxon>Streptophyta</taxon>
        <taxon>Embryophyta</taxon>
        <taxon>Tracheophyta</taxon>
        <taxon>Spermatophyta</taxon>
        <taxon>Magnoliopsida</taxon>
        <taxon>eudicotyledons</taxon>
        <taxon>Gunneridae</taxon>
        <taxon>Pentapetalae</taxon>
        <taxon>rosids</taxon>
        <taxon>malvids</taxon>
        <taxon>Malvales</taxon>
        <taxon>Malvaceae</taxon>
        <taxon>Malvoideae</taxon>
        <taxon>Gossypium</taxon>
    </lineage>
</organism>
<sequence length="57" mass="6504">MALLRLRALLEAKSCVSSRLTVLPLKFPRICTTLLRRLLRSASIWRETGRIRIPSLG</sequence>
<comment type="caution">
    <text evidence="1">The sequence shown here is derived from an EMBL/GenBank/DDBJ whole genome shotgun (WGS) entry which is preliminary data.</text>
</comment>
<name>A0A7J8V3M4_9ROSI</name>
<protein>
    <submittedName>
        <fullName evidence="1">Uncharacterized protein</fullName>
    </submittedName>
</protein>
<dbReference type="Proteomes" id="UP000593573">
    <property type="component" value="Unassembled WGS sequence"/>
</dbReference>
<proteinExistence type="predicted"/>